<protein>
    <submittedName>
        <fullName evidence="1">Uncharacterized protein</fullName>
    </submittedName>
</protein>
<organism evidence="1 2">
    <name type="scientific">Dreissena polymorpha</name>
    <name type="common">Zebra mussel</name>
    <name type="synonym">Mytilus polymorpha</name>
    <dbReference type="NCBI Taxonomy" id="45954"/>
    <lineage>
        <taxon>Eukaryota</taxon>
        <taxon>Metazoa</taxon>
        <taxon>Spiralia</taxon>
        <taxon>Lophotrochozoa</taxon>
        <taxon>Mollusca</taxon>
        <taxon>Bivalvia</taxon>
        <taxon>Autobranchia</taxon>
        <taxon>Heteroconchia</taxon>
        <taxon>Euheterodonta</taxon>
        <taxon>Imparidentia</taxon>
        <taxon>Neoheterodontei</taxon>
        <taxon>Myida</taxon>
        <taxon>Dreissenoidea</taxon>
        <taxon>Dreissenidae</taxon>
        <taxon>Dreissena</taxon>
    </lineage>
</organism>
<keyword evidence="2" id="KW-1185">Reference proteome</keyword>
<feature type="non-terminal residue" evidence="1">
    <location>
        <position position="1"/>
    </location>
</feature>
<dbReference type="AlphaFoldDB" id="A0A9D4DGJ3"/>
<proteinExistence type="predicted"/>
<gene>
    <name evidence="1" type="ORF">DPMN_181605</name>
</gene>
<dbReference type="EMBL" id="JAIWYP010000010">
    <property type="protein sequence ID" value="KAH3747184.1"/>
    <property type="molecule type" value="Genomic_DNA"/>
</dbReference>
<sequence>KELKFYQKFDNIGVAESITDMVIGWRLHCWNRILKAIANSLDPDETPPNMACIDINEEKCHEQKP</sequence>
<name>A0A9D4DGJ3_DREPO</name>
<reference evidence="1" key="1">
    <citation type="journal article" date="2019" name="bioRxiv">
        <title>The Genome of the Zebra Mussel, Dreissena polymorpha: A Resource for Invasive Species Research.</title>
        <authorList>
            <person name="McCartney M.A."/>
            <person name="Auch B."/>
            <person name="Kono T."/>
            <person name="Mallez S."/>
            <person name="Zhang Y."/>
            <person name="Obille A."/>
            <person name="Becker A."/>
            <person name="Abrahante J.E."/>
            <person name="Garbe J."/>
            <person name="Badalamenti J.P."/>
            <person name="Herman A."/>
            <person name="Mangelson H."/>
            <person name="Liachko I."/>
            <person name="Sullivan S."/>
            <person name="Sone E.D."/>
            <person name="Koren S."/>
            <person name="Silverstein K.A.T."/>
            <person name="Beckman K.B."/>
            <person name="Gohl D.M."/>
        </authorList>
    </citation>
    <scope>NUCLEOTIDE SEQUENCE</scope>
    <source>
        <strain evidence="1">Duluth1</strain>
        <tissue evidence="1">Whole animal</tissue>
    </source>
</reference>
<evidence type="ECO:0000313" key="2">
    <source>
        <dbReference type="Proteomes" id="UP000828390"/>
    </source>
</evidence>
<reference evidence="1" key="2">
    <citation type="submission" date="2020-11" db="EMBL/GenBank/DDBJ databases">
        <authorList>
            <person name="McCartney M.A."/>
            <person name="Auch B."/>
            <person name="Kono T."/>
            <person name="Mallez S."/>
            <person name="Becker A."/>
            <person name="Gohl D.M."/>
            <person name="Silverstein K.A.T."/>
            <person name="Koren S."/>
            <person name="Bechman K.B."/>
            <person name="Herman A."/>
            <person name="Abrahante J.E."/>
            <person name="Garbe J."/>
        </authorList>
    </citation>
    <scope>NUCLEOTIDE SEQUENCE</scope>
    <source>
        <strain evidence="1">Duluth1</strain>
        <tissue evidence="1">Whole animal</tissue>
    </source>
</reference>
<accession>A0A9D4DGJ3</accession>
<comment type="caution">
    <text evidence="1">The sequence shown here is derived from an EMBL/GenBank/DDBJ whole genome shotgun (WGS) entry which is preliminary data.</text>
</comment>
<evidence type="ECO:0000313" key="1">
    <source>
        <dbReference type="EMBL" id="KAH3747184.1"/>
    </source>
</evidence>
<dbReference type="Proteomes" id="UP000828390">
    <property type="component" value="Unassembled WGS sequence"/>
</dbReference>